<organism evidence="2 3">
    <name type="scientific">Alistipes putredinis</name>
    <dbReference type="NCBI Taxonomy" id="28117"/>
    <lineage>
        <taxon>Bacteria</taxon>
        <taxon>Pseudomonadati</taxon>
        <taxon>Bacteroidota</taxon>
        <taxon>Bacteroidia</taxon>
        <taxon>Bacteroidales</taxon>
        <taxon>Rikenellaceae</taxon>
        <taxon>Alistipes</taxon>
    </lineage>
</organism>
<dbReference type="Proteomes" id="UP000187417">
    <property type="component" value="Unassembled WGS sequence"/>
</dbReference>
<proteinExistence type="predicted"/>
<evidence type="ECO:0000313" key="2">
    <source>
        <dbReference type="EMBL" id="OKY96662.1"/>
    </source>
</evidence>
<comment type="caution">
    <text evidence="2">The sequence shown here is derived from an EMBL/GenBank/DDBJ whole genome shotgun (WGS) entry which is preliminary data.</text>
</comment>
<evidence type="ECO:0000313" key="3">
    <source>
        <dbReference type="Proteomes" id="UP000187417"/>
    </source>
</evidence>
<dbReference type="Pfam" id="PF02754">
    <property type="entry name" value="CCG"/>
    <property type="match status" value="2"/>
</dbReference>
<dbReference type="AlphaFoldDB" id="A0A1Q6FD09"/>
<gene>
    <name evidence="2" type="ORF">BHV66_00925</name>
</gene>
<accession>A0A1Q6FD09</accession>
<dbReference type="PANTHER" id="PTHR30296">
    <property type="entry name" value="UNCHARACTERIZED PROTEIN YKGE"/>
    <property type="match status" value="1"/>
</dbReference>
<dbReference type="GO" id="GO:0005829">
    <property type="term" value="C:cytosol"/>
    <property type="evidence" value="ECO:0007669"/>
    <property type="project" value="TreeGrafter"/>
</dbReference>
<dbReference type="STRING" id="28117.BHV66_00925"/>
<dbReference type="PANTHER" id="PTHR30296:SF0">
    <property type="entry name" value="LACTATE UTILIZATION PROTEIN A"/>
    <property type="match status" value="1"/>
</dbReference>
<name>A0A1Q6FD09_9BACT</name>
<dbReference type="InterPro" id="IPR004017">
    <property type="entry name" value="Cys_rich_dom"/>
</dbReference>
<dbReference type="GO" id="GO:0016491">
    <property type="term" value="F:oxidoreductase activity"/>
    <property type="evidence" value="ECO:0007669"/>
    <property type="project" value="UniProtKB-ARBA"/>
</dbReference>
<dbReference type="RefSeq" id="WP_278338894.1">
    <property type="nucleotide sequence ID" value="NZ_CATXSK010000004.1"/>
</dbReference>
<evidence type="ECO:0000259" key="1">
    <source>
        <dbReference type="Pfam" id="PF02754"/>
    </source>
</evidence>
<sequence>MKVGLFIPCYINALYPEVGEASYKLLTQLGVEVDYPLDQTCCGQPMANAGYERDAKALAERMEALFAKYDYVVGPSASCVVFVKEGYPRLLNDYREHACIDSRIWEICEFVHDVVKPTSLPARFPHKVSIHNSCHGLRKLGLGSPSELNQPRFSKLRDLLTMVEGIEIAEPSRIDECCGFGGMFSVEENAVSTCMGRDKVRDHLSTGAEYITGADSSCLMHMQGIIDHDKLPIRTLHIVQILTSTL</sequence>
<protein>
    <submittedName>
        <fullName evidence="2">Fe-S oxidoreductase</fullName>
    </submittedName>
</protein>
<reference evidence="2 3" key="1">
    <citation type="journal article" date="2016" name="Nat. Biotechnol.">
        <title>Measurement of bacterial replication rates in microbial communities.</title>
        <authorList>
            <person name="Brown C.T."/>
            <person name="Olm M.R."/>
            <person name="Thomas B.C."/>
            <person name="Banfield J.F."/>
        </authorList>
    </citation>
    <scope>NUCLEOTIDE SEQUENCE [LARGE SCALE GENOMIC DNA]</scope>
    <source>
        <strain evidence="2">CAG:67_53_122</strain>
    </source>
</reference>
<feature type="domain" description="Cysteine-rich" evidence="1">
    <location>
        <begin position="128"/>
        <end position="223"/>
    </location>
</feature>
<feature type="domain" description="Cysteine-rich" evidence="1">
    <location>
        <begin position="3"/>
        <end position="82"/>
    </location>
</feature>
<dbReference type="EMBL" id="MNQH01000001">
    <property type="protein sequence ID" value="OKY96662.1"/>
    <property type="molecule type" value="Genomic_DNA"/>
</dbReference>